<dbReference type="InterPro" id="IPR003593">
    <property type="entry name" value="AAA+_ATPase"/>
</dbReference>
<evidence type="ECO:0000256" key="1">
    <source>
        <dbReference type="ARBA" id="ARBA00022448"/>
    </source>
</evidence>
<reference evidence="5 6" key="1">
    <citation type="submission" date="2019-07" db="EMBL/GenBank/DDBJ databases">
        <title>Insights of Desulfuromonas acetexigens electromicrobiology.</title>
        <authorList>
            <person name="Katuri K."/>
            <person name="Sapireddy V."/>
            <person name="Shaw D.R."/>
            <person name="Saikaly P."/>
        </authorList>
    </citation>
    <scope>NUCLEOTIDE SEQUENCE [LARGE SCALE GENOMIC DNA]</scope>
    <source>
        <strain evidence="5 6">2873</strain>
    </source>
</reference>
<feature type="domain" description="ABC transporter" evidence="4">
    <location>
        <begin position="1"/>
        <end position="230"/>
    </location>
</feature>
<dbReference type="OrthoDB" id="9809450at2"/>
<dbReference type="InterPro" id="IPR003439">
    <property type="entry name" value="ABC_transporter-like_ATP-bd"/>
</dbReference>
<dbReference type="InterPro" id="IPR008995">
    <property type="entry name" value="Mo/tungstate-bd_C_term_dom"/>
</dbReference>
<dbReference type="Gene3D" id="3.40.50.300">
    <property type="entry name" value="P-loop containing nucleotide triphosphate hydrolases"/>
    <property type="match status" value="1"/>
</dbReference>
<dbReference type="SUPFAM" id="SSF52540">
    <property type="entry name" value="P-loop containing nucleoside triphosphate hydrolases"/>
    <property type="match status" value="1"/>
</dbReference>
<keyword evidence="3 5" id="KW-0067">ATP-binding</keyword>
<dbReference type="GO" id="GO:0016887">
    <property type="term" value="F:ATP hydrolysis activity"/>
    <property type="evidence" value="ECO:0007669"/>
    <property type="project" value="InterPro"/>
</dbReference>
<evidence type="ECO:0000313" key="5">
    <source>
        <dbReference type="EMBL" id="TRO81197.1"/>
    </source>
</evidence>
<name>A0A550JDA6_9BACT</name>
<dbReference type="SUPFAM" id="SSF50331">
    <property type="entry name" value="MOP-like"/>
    <property type="match status" value="1"/>
</dbReference>
<evidence type="ECO:0000259" key="4">
    <source>
        <dbReference type="PROSITE" id="PS50893"/>
    </source>
</evidence>
<dbReference type="InterPro" id="IPR027417">
    <property type="entry name" value="P-loop_NTPase"/>
</dbReference>
<dbReference type="PANTHER" id="PTHR42781">
    <property type="entry name" value="SPERMIDINE/PUTRESCINE IMPORT ATP-BINDING PROTEIN POTA"/>
    <property type="match status" value="1"/>
</dbReference>
<organism evidence="5 6">
    <name type="scientific">Trichloromonas acetexigens</name>
    <dbReference type="NCBI Taxonomy" id="38815"/>
    <lineage>
        <taxon>Bacteria</taxon>
        <taxon>Pseudomonadati</taxon>
        <taxon>Thermodesulfobacteriota</taxon>
        <taxon>Desulfuromonadia</taxon>
        <taxon>Desulfuromonadales</taxon>
        <taxon>Trichloromonadaceae</taxon>
        <taxon>Trichloromonas</taxon>
    </lineage>
</organism>
<dbReference type="PANTHER" id="PTHR42781:SF4">
    <property type="entry name" value="SPERMIDINE_PUTRESCINE IMPORT ATP-BINDING PROTEIN POTA"/>
    <property type="match status" value="1"/>
</dbReference>
<evidence type="ECO:0000256" key="2">
    <source>
        <dbReference type="ARBA" id="ARBA00022741"/>
    </source>
</evidence>
<dbReference type="SMART" id="SM00382">
    <property type="entry name" value="AAA"/>
    <property type="match status" value="1"/>
</dbReference>
<evidence type="ECO:0000313" key="6">
    <source>
        <dbReference type="Proteomes" id="UP000317155"/>
    </source>
</evidence>
<keyword evidence="1" id="KW-0813">Transport</keyword>
<keyword evidence="2" id="KW-0547">Nucleotide-binding</keyword>
<dbReference type="GO" id="GO:0005524">
    <property type="term" value="F:ATP binding"/>
    <property type="evidence" value="ECO:0007669"/>
    <property type="project" value="UniProtKB-KW"/>
</dbReference>
<protein>
    <submittedName>
        <fullName evidence="5">ABC transporter ATP-binding protein</fullName>
    </submittedName>
</protein>
<dbReference type="AlphaFoldDB" id="A0A550JDA6"/>
<dbReference type="InterPro" id="IPR017871">
    <property type="entry name" value="ABC_transporter-like_CS"/>
</dbReference>
<dbReference type="PROSITE" id="PS00211">
    <property type="entry name" value="ABC_TRANSPORTER_1"/>
    <property type="match status" value="1"/>
</dbReference>
<proteinExistence type="predicted"/>
<accession>A0A550JDA6</accession>
<dbReference type="Pfam" id="PF00005">
    <property type="entry name" value="ABC_tran"/>
    <property type="match status" value="1"/>
</dbReference>
<dbReference type="Proteomes" id="UP000317155">
    <property type="component" value="Unassembled WGS sequence"/>
</dbReference>
<keyword evidence="6" id="KW-1185">Reference proteome</keyword>
<dbReference type="InterPro" id="IPR050093">
    <property type="entry name" value="ABC_SmlMolc_Importer"/>
</dbReference>
<evidence type="ECO:0000256" key="3">
    <source>
        <dbReference type="ARBA" id="ARBA00022840"/>
    </source>
</evidence>
<gene>
    <name evidence="5" type="ORF">FL622_09825</name>
</gene>
<dbReference type="RefSeq" id="WP_092057925.1">
    <property type="nucleotide sequence ID" value="NZ_FOJJ01000038.1"/>
</dbReference>
<sequence>MNLSVAIRHEGPLLDFAAELPEGRITALVGPSGSGKTSILHAIAGLLRVRQARIRLGEAVWDDERVHLPTRLRPIGLVSQHYGLFPHLTAQANVEMSLTHLPKGQRRERARHYLALARVEGLEGRFPHELSGGQRQRVALARAIARDPQLLLLDEPFSAVDRSTRQRLYIELRRLHAELRTTILLVTHDLDEAARMADHLVLLRHGRLLQAGPTAAVLARPASVSAARLLDIPNVFAGEFIGTDAEGAALLNWGAHRLRLTPAPDVAVGTTVRWAVLPSNLLLVRPDKPWGEHLENPIPGRVCEVLELGGEALVWVVPDGLPETRMQMRIPVRSLRRSPLQVGDPLTLCLRAADIVPLADAPAHEP</sequence>
<dbReference type="EMBL" id="VJVV01000006">
    <property type="protein sequence ID" value="TRO81197.1"/>
    <property type="molecule type" value="Genomic_DNA"/>
</dbReference>
<comment type="caution">
    <text evidence="5">The sequence shown here is derived from an EMBL/GenBank/DDBJ whole genome shotgun (WGS) entry which is preliminary data.</text>
</comment>
<dbReference type="PROSITE" id="PS50893">
    <property type="entry name" value="ABC_TRANSPORTER_2"/>
    <property type="match status" value="1"/>
</dbReference>